<dbReference type="PROSITE" id="PS50026">
    <property type="entry name" value="EGF_3"/>
    <property type="match status" value="1"/>
</dbReference>
<feature type="transmembrane region" description="Helical" evidence="6">
    <location>
        <begin position="316"/>
        <end position="340"/>
    </location>
</feature>
<dbReference type="SMART" id="SM00130">
    <property type="entry name" value="KR"/>
    <property type="match status" value="1"/>
</dbReference>
<dbReference type="PANTHER" id="PTHR24035">
    <property type="entry name" value="MULTIPLE EPIDERMAL GROWTH FACTOR-LIKE DOMAINS PROTEIN"/>
    <property type="match status" value="1"/>
</dbReference>
<keyword evidence="6" id="KW-1133">Transmembrane helix</keyword>
<dbReference type="InterPro" id="IPR000001">
    <property type="entry name" value="Kringle"/>
</dbReference>
<reference evidence="9" key="2">
    <citation type="submission" date="2021-01" db="UniProtKB">
        <authorList>
            <consortium name="EnsemblMetazoa"/>
        </authorList>
    </citation>
    <scope>IDENTIFICATION</scope>
</reference>
<evidence type="ECO:0000259" key="8">
    <source>
        <dbReference type="PROSITE" id="PS50070"/>
    </source>
</evidence>
<feature type="domain" description="Kringle" evidence="8">
    <location>
        <begin position="102"/>
        <end position="188"/>
    </location>
</feature>
<feature type="domain" description="EGF-like" evidence="7">
    <location>
        <begin position="194"/>
        <end position="228"/>
    </location>
</feature>
<dbReference type="PANTHER" id="PTHR24035:SF109">
    <property type="entry name" value="PROTEIN DRAPER"/>
    <property type="match status" value="1"/>
</dbReference>
<keyword evidence="3" id="KW-0245">EGF-like domain</keyword>
<evidence type="ECO:0000313" key="10">
    <source>
        <dbReference type="Proteomes" id="UP000007110"/>
    </source>
</evidence>
<feature type="compositionally biased region" description="Pro residues" evidence="5">
    <location>
        <begin position="395"/>
        <end position="423"/>
    </location>
</feature>
<dbReference type="InterPro" id="IPR013806">
    <property type="entry name" value="Kringle-like"/>
</dbReference>
<accession>A0A7M7GFD5</accession>
<feature type="region of interest" description="Disordered" evidence="5">
    <location>
        <begin position="616"/>
        <end position="708"/>
    </location>
</feature>
<dbReference type="PROSITE" id="PS50070">
    <property type="entry name" value="KRINGLE_2"/>
    <property type="match status" value="1"/>
</dbReference>
<evidence type="ECO:0000256" key="6">
    <source>
        <dbReference type="SAM" id="Phobius"/>
    </source>
</evidence>
<feature type="compositionally biased region" description="Low complexity" evidence="5">
    <location>
        <begin position="461"/>
        <end position="470"/>
    </location>
</feature>
<dbReference type="RefSeq" id="XP_003723430.1">
    <property type="nucleotide sequence ID" value="XM_003723382.3"/>
</dbReference>
<dbReference type="InterPro" id="IPR052108">
    <property type="entry name" value="MEGF/SIB"/>
</dbReference>
<organism evidence="9 10">
    <name type="scientific">Strongylocentrotus purpuratus</name>
    <name type="common">Purple sea urchin</name>
    <dbReference type="NCBI Taxonomy" id="7668"/>
    <lineage>
        <taxon>Eukaryota</taxon>
        <taxon>Metazoa</taxon>
        <taxon>Echinodermata</taxon>
        <taxon>Eleutherozoa</taxon>
        <taxon>Echinozoa</taxon>
        <taxon>Echinoidea</taxon>
        <taxon>Euechinoidea</taxon>
        <taxon>Echinacea</taxon>
        <taxon>Camarodonta</taxon>
        <taxon>Echinidea</taxon>
        <taxon>Strongylocentrotidae</taxon>
        <taxon>Strongylocentrotus</taxon>
    </lineage>
</organism>
<dbReference type="SUPFAM" id="SSF57440">
    <property type="entry name" value="Kringle-like"/>
    <property type="match status" value="1"/>
</dbReference>
<reference evidence="10" key="1">
    <citation type="submission" date="2015-02" db="EMBL/GenBank/DDBJ databases">
        <title>Genome sequencing for Strongylocentrotus purpuratus.</title>
        <authorList>
            <person name="Murali S."/>
            <person name="Liu Y."/>
            <person name="Vee V."/>
            <person name="English A."/>
            <person name="Wang M."/>
            <person name="Skinner E."/>
            <person name="Han Y."/>
            <person name="Muzny D.M."/>
            <person name="Worley K.C."/>
            <person name="Gibbs R.A."/>
        </authorList>
    </citation>
    <scope>NUCLEOTIDE SEQUENCE</scope>
</reference>
<evidence type="ECO:0000256" key="4">
    <source>
        <dbReference type="PROSITE-ProRule" id="PRU00121"/>
    </source>
</evidence>
<proteinExistence type="predicted"/>
<dbReference type="AlphaFoldDB" id="A0A7M7GFD5"/>
<comment type="caution">
    <text evidence="3">Lacks conserved residue(s) required for the propagation of feature annotation.</text>
</comment>
<dbReference type="InterPro" id="IPR038178">
    <property type="entry name" value="Kringle_sf"/>
</dbReference>
<dbReference type="Proteomes" id="UP000007110">
    <property type="component" value="Unassembled WGS sequence"/>
</dbReference>
<evidence type="ECO:0000256" key="1">
    <source>
        <dbReference type="ARBA" id="ARBA00022572"/>
    </source>
</evidence>
<feature type="disulfide bond" evidence="3">
    <location>
        <begin position="218"/>
        <end position="227"/>
    </location>
</feature>
<dbReference type="EnsemblMetazoa" id="XM_003723382">
    <property type="protein sequence ID" value="XP_003723430"/>
    <property type="gene ID" value="LOC100891631"/>
</dbReference>
<dbReference type="PROSITE" id="PS00022">
    <property type="entry name" value="EGF_1"/>
    <property type="match status" value="1"/>
</dbReference>
<evidence type="ECO:0000313" key="9">
    <source>
        <dbReference type="EnsemblMetazoa" id="XP_003723430"/>
    </source>
</evidence>
<keyword evidence="6" id="KW-0812">Transmembrane</keyword>
<keyword evidence="1 4" id="KW-0420">Kringle</keyword>
<protein>
    <submittedName>
        <fullName evidence="9">Uncharacterized protein</fullName>
    </submittedName>
</protein>
<dbReference type="Gene3D" id="2.40.20.10">
    <property type="entry name" value="Plasminogen Kringle 4"/>
    <property type="match status" value="1"/>
</dbReference>
<evidence type="ECO:0000256" key="3">
    <source>
        <dbReference type="PROSITE-ProRule" id="PRU00076"/>
    </source>
</evidence>
<dbReference type="InterPro" id="IPR000742">
    <property type="entry name" value="EGF"/>
</dbReference>
<sequence length="735" mass="81252">MASDLIGTPIIQGRWIVLLWMSICYRMELASSSSSSSFIARPGAIIYNRQQTVGGSSTDCTRPQIIPSRSPSRESLYTCCEGWELQKNKCMPDEECFSMRLGQDYHGFVNKTIRGRSCVPWSSHRIMPYLNVSMVITPLVDQILARGESNCRNPWSDRPMPWCFVEARPHSDVITWEYCDVGKPRKTCNMAKNYRVRCGQVTCNRGQICDEQTQSCGCEPGYQGPRCDRKCGRGRYGVNCQGLCACSHHEACHHVTGTCSSSEDDSDGDEMVNPLRPYDRLPPGNGTAMCRSSCGVLSKIGCTCALDGGTCKCPGYVIALFVVSITTWITLGGVCVVCSIRRRRYKSKIEYKRDSDYCEELDSDDETELGANSTQPTTVTTASEINISANESSLTPPPSLLPPPPPPPASSPPSSSPSLPVRPPDASKHHVRFAGSISTQFKHSPPHRDPPIPEPADSRSLESSTSSDGSHVYLNVDREDSMYSIDYSHPYEFLTGQDGENGILGGNGEDPLEMSPECFLLQYMVQRQMRALNNAPHGYVNDSVAKWQDRNISKRLFPFGQVPFPMNSNTPAAVVVGAAATRGRNEAREILQAAFRRNGKPTIKPKPDVLKLVPASKKTGPHQRLLEKSESLESESEHMFINGCSLTNGTNRRNNNPDSRIDSNSNPKTISCQQLRPIVKDRAGSVLSPSKLKDEDDEGEDMLSLSDDHIYENSKIRKPCYRVAKSRSTDQLSSC</sequence>
<feature type="region of interest" description="Disordered" evidence="5">
    <location>
        <begin position="389"/>
        <end position="472"/>
    </location>
</feature>
<keyword evidence="10" id="KW-1185">Reference proteome</keyword>
<keyword evidence="2 3" id="KW-1015">Disulfide bond</keyword>
<dbReference type="OrthoDB" id="6112533at2759"/>
<evidence type="ECO:0000256" key="5">
    <source>
        <dbReference type="SAM" id="MobiDB-lite"/>
    </source>
</evidence>
<dbReference type="InParanoid" id="A0A7M7GFD5"/>
<dbReference type="OMA" id="LEMSPEC"/>
<dbReference type="GeneID" id="100891631"/>
<dbReference type="KEGG" id="spu:100891631"/>
<feature type="compositionally biased region" description="Basic and acidic residues" evidence="5">
    <location>
        <begin position="624"/>
        <end position="638"/>
    </location>
</feature>
<evidence type="ECO:0000256" key="2">
    <source>
        <dbReference type="ARBA" id="ARBA00023157"/>
    </source>
</evidence>
<feature type="compositionally biased region" description="Basic and acidic residues" evidence="5">
    <location>
        <begin position="446"/>
        <end position="460"/>
    </location>
</feature>
<name>A0A7M7GFD5_STRPU</name>
<keyword evidence="6" id="KW-0472">Membrane</keyword>
<evidence type="ECO:0000259" key="7">
    <source>
        <dbReference type="PROSITE" id="PS50026"/>
    </source>
</evidence>
<feature type="compositionally biased region" description="Polar residues" evidence="5">
    <location>
        <begin position="644"/>
        <end position="674"/>
    </location>
</feature>